<dbReference type="InterPro" id="IPR011701">
    <property type="entry name" value="MFS"/>
</dbReference>
<feature type="transmembrane region" description="Helical" evidence="6">
    <location>
        <begin position="105"/>
        <end position="126"/>
    </location>
</feature>
<evidence type="ECO:0000313" key="8">
    <source>
        <dbReference type="Proteomes" id="UP000515135"/>
    </source>
</evidence>
<organism evidence="8 9">
    <name type="scientific">Branchiostoma belcheri</name>
    <name type="common">Amphioxus</name>
    <dbReference type="NCBI Taxonomy" id="7741"/>
    <lineage>
        <taxon>Eukaryota</taxon>
        <taxon>Metazoa</taxon>
        <taxon>Chordata</taxon>
        <taxon>Cephalochordata</taxon>
        <taxon>Leptocardii</taxon>
        <taxon>Amphioxiformes</taxon>
        <taxon>Branchiostomatidae</taxon>
        <taxon>Branchiostoma</taxon>
    </lineage>
</organism>
<dbReference type="GO" id="GO:0022857">
    <property type="term" value="F:transmembrane transporter activity"/>
    <property type="evidence" value="ECO:0007669"/>
    <property type="project" value="InterPro"/>
</dbReference>
<feature type="transmembrane region" description="Helical" evidence="6">
    <location>
        <begin position="189"/>
        <end position="212"/>
    </location>
</feature>
<dbReference type="PANTHER" id="PTHR23511">
    <property type="entry name" value="SYNAPTIC VESICLE GLYCOPROTEIN 2"/>
    <property type="match status" value="1"/>
</dbReference>
<keyword evidence="3 6" id="KW-0812">Transmembrane</keyword>
<dbReference type="Gene3D" id="1.20.1250.20">
    <property type="entry name" value="MFS general substrate transporter like domains"/>
    <property type="match status" value="1"/>
</dbReference>
<feature type="transmembrane region" description="Helical" evidence="6">
    <location>
        <begin position="504"/>
        <end position="527"/>
    </location>
</feature>
<evidence type="ECO:0000256" key="1">
    <source>
        <dbReference type="ARBA" id="ARBA00004141"/>
    </source>
</evidence>
<dbReference type="Proteomes" id="UP000515135">
    <property type="component" value="Unplaced"/>
</dbReference>
<feature type="transmembrane region" description="Helical" evidence="6">
    <location>
        <begin position="138"/>
        <end position="158"/>
    </location>
</feature>
<evidence type="ECO:0000313" key="9">
    <source>
        <dbReference type="RefSeq" id="XP_019615782.1"/>
    </source>
</evidence>
<dbReference type="PANTHER" id="PTHR23511:SF5">
    <property type="entry name" value="MAJOR FACILITATOR-TYPE TRANSPORTER HXNZ-RELATED"/>
    <property type="match status" value="1"/>
</dbReference>
<proteinExistence type="predicted"/>
<evidence type="ECO:0000256" key="5">
    <source>
        <dbReference type="ARBA" id="ARBA00023136"/>
    </source>
</evidence>
<dbReference type="Pfam" id="PF07690">
    <property type="entry name" value="MFS_1"/>
    <property type="match status" value="2"/>
</dbReference>
<dbReference type="OrthoDB" id="4139357at2759"/>
<dbReference type="GO" id="GO:0016020">
    <property type="term" value="C:membrane"/>
    <property type="evidence" value="ECO:0007669"/>
    <property type="project" value="UniProtKB-SubCell"/>
</dbReference>
<name>A0A6P4YAD5_BRABE</name>
<feature type="transmembrane region" description="Helical" evidence="6">
    <location>
        <begin position="165"/>
        <end position="183"/>
    </location>
</feature>
<keyword evidence="2" id="KW-0813">Transport</keyword>
<evidence type="ECO:0000256" key="4">
    <source>
        <dbReference type="ARBA" id="ARBA00022989"/>
    </source>
</evidence>
<dbReference type="InterPro" id="IPR020846">
    <property type="entry name" value="MFS_dom"/>
</dbReference>
<keyword evidence="8" id="KW-1185">Reference proteome</keyword>
<dbReference type="PROSITE" id="PS50850">
    <property type="entry name" value="MFS"/>
    <property type="match status" value="1"/>
</dbReference>
<accession>A0A6P4YAD5</accession>
<evidence type="ECO:0000256" key="2">
    <source>
        <dbReference type="ARBA" id="ARBA00022448"/>
    </source>
</evidence>
<dbReference type="GeneID" id="109463405"/>
<feature type="transmembrane region" description="Helical" evidence="6">
    <location>
        <begin position="330"/>
        <end position="349"/>
    </location>
</feature>
<evidence type="ECO:0000259" key="7">
    <source>
        <dbReference type="PROSITE" id="PS50850"/>
    </source>
</evidence>
<dbReference type="AlphaFoldDB" id="A0A6P4YAD5"/>
<sequence length="548" mass="61589">MNPLTEGGYAADMEANQAKRRDGFRLPIVKFRRRKDDEENMPGKGEYENLDEVSTHGEVTIDTRNGDLRLQQLEKDTSEDTFTVEDAVEAIGFGRFQIKLSVLSGLAWMADAMEMMILSILSPQLLCEWQLSSWEEAFITTIVFVGMMVSSSMWGNICDRYGRRLGLFFSAVWILYYGILSAFSPTYIWIVLLRGIVGFGIGGVPQSVTLYAEFLPRKQRAQCVVFLEIFWAIGTCIEVVLALVVMPTLGWRWLLIFSAIPCAIFAVSCKWLPESARYHVACGESEKAQNTLKKIALENNSPMPLGRLVLPEATEKRGQFKDLFTPQLRLTTVLLWFIWFSNAFSYYGIVLMTTELFQAQDSGDESFCSASQEGHEVFKCYAGCKYLNTKDYTDLLWTTVAEFPGLLVTMLIIEWLGRKRTMALQFVMFAFFTFLLLTCGGRTWLTIFIFIARAFISGAFQASYVYTPEIYPTTTRALGLGTCSGVARLGALITPFVAQVMLKSSIYVTVSVYGTICLLAAVASMLLPIETKGRSMQETGQTTQPQPR</sequence>
<dbReference type="KEGG" id="bbel:109463405"/>
<dbReference type="InterPro" id="IPR036259">
    <property type="entry name" value="MFS_trans_sf"/>
</dbReference>
<dbReference type="RefSeq" id="XP_019615782.1">
    <property type="nucleotide sequence ID" value="XM_019760223.1"/>
</dbReference>
<reference evidence="9" key="1">
    <citation type="submission" date="2025-08" db="UniProtKB">
        <authorList>
            <consortium name="RefSeq"/>
        </authorList>
    </citation>
    <scope>IDENTIFICATION</scope>
    <source>
        <tissue evidence="9">Gonad</tissue>
    </source>
</reference>
<comment type="subcellular location">
    <subcellularLocation>
        <location evidence="1">Membrane</location>
        <topology evidence="1">Multi-pass membrane protein</topology>
    </subcellularLocation>
</comment>
<protein>
    <submittedName>
        <fullName evidence="9">Synaptic vesicle 2-related protein-like isoform X1</fullName>
    </submittedName>
</protein>
<feature type="transmembrane region" description="Helical" evidence="6">
    <location>
        <begin position="395"/>
        <end position="415"/>
    </location>
</feature>
<feature type="domain" description="Major facilitator superfamily (MFS) profile" evidence="7">
    <location>
        <begin position="100"/>
        <end position="532"/>
    </location>
</feature>
<feature type="transmembrane region" description="Helical" evidence="6">
    <location>
        <begin position="224"/>
        <end position="245"/>
    </location>
</feature>
<gene>
    <name evidence="9" type="primary">LOC109463405</name>
</gene>
<evidence type="ECO:0000256" key="6">
    <source>
        <dbReference type="SAM" id="Phobius"/>
    </source>
</evidence>
<feature type="transmembrane region" description="Helical" evidence="6">
    <location>
        <begin position="251"/>
        <end position="269"/>
    </location>
</feature>
<evidence type="ECO:0000256" key="3">
    <source>
        <dbReference type="ARBA" id="ARBA00022692"/>
    </source>
</evidence>
<keyword evidence="4 6" id="KW-1133">Transmembrane helix</keyword>
<keyword evidence="5 6" id="KW-0472">Membrane</keyword>
<dbReference type="SUPFAM" id="SSF103473">
    <property type="entry name" value="MFS general substrate transporter"/>
    <property type="match status" value="1"/>
</dbReference>